<name>A0ABY6PE38_9ACTN</name>
<dbReference type="Pfam" id="PF13646">
    <property type="entry name" value="HEAT_2"/>
    <property type="match status" value="1"/>
</dbReference>
<dbReference type="InterPro" id="IPR011989">
    <property type="entry name" value="ARM-like"/>
</dbReference>
<dbReference type="EMBL" id="CP110636">
    <property type="protein sequence ID" value="UZJ32138.1"/>
    <property type="molecule type" value="Genomic_DNA"/>
</dbReference>
<dbReference type="SUPFAM" id="SSF48371">
    <property type="entry name" value="ARM repeat"/>
    <property type="match status" value="2"/>
</dbReference>
<feature type="region of interest" description="Disordered" evidence="1">
    <location>
        <begin position="1"/>
        <end position="49"/>
    </location>
</feature>
<dbReference type="Proteomes" id="UP001164959">
    <property type="component" value="Chromosome"/>
</dbReference>
<evidence type="ECO:0000256" key="1">
    <source>
        <dbReference type="SAM" id="MobiDB-lite"/>
    </source>
</evidence>
<keyword evidence="3" id="KW-1185">Reference proteome</keyword>
<proteinExistence type="predicted"/>
<feature type="compositionally biased region" description="Low complexity" evidence="1">
    <location>
        <begin position="10"/>
        <end position="34"/>
    </location>
</feature>
<dbReference type="Gene3D" id="1.25.10.10">
    <property type="entry name" value="Leucine-rich Repeat Variant"/>
    <property type="match status" value="1"/>
</dbReference>
<organism evidence="2 3">
    <name type="scientific">Streptomyces endophytica</name>
    <dbReference type="NCBI Taxonomy" id="2991496"/>
    <lineage>
        <taxon>Bacteria</taxon>
        <taxon>Bacillati</taxon>
        <taxon>Actinomycetota</taxon>
        <taxon>Actinomycetes</taxon>
        <taxon>Kitasatosporales</taxon>
        <taxon>Streptomycetaceae</taxon>
        <taxon>Streptomyces</taxon>
    </lineage>
</organism>
<evidence type="ECO:0000313" key="3">
    <source>
        <dbReference type="Proteomes" id="UP001164959"/>
    </source>
</evidence>
<sequence length="661" mass="68809">MTTRTPGQDPASTPSTASGPSTGPTPSTASGSSTDPLPSTASGPDRPSELTAAVLDGSVLCPGTPARTAVFEAVGADRDGPVTRELLALARHLSPAVRRTVLTLLGELTHGRTPWPAPVEAAGARLHDPDPDVRRAAARLLVRTGAADRARTALGELTDPVTRIALADALLGTPGVSCPTGPLRTDPLPEIRLLGCLEELATAPREQWPELDAQTLAEITALTTHDVDRGYSIGSRWGRALYRQEREADCYATVPRLLAGDAGAYGRRVGVQLAHRAFQEWRAAPDTLAPHLVRLLPTAPPGLRALVVHALCASRTATRRSADALAALLPDPATVPAADPAGPDAGPSDALAWDVTYALATTGDPRAAPHVHALLTAGARPPGMLAALRGLLRAGAADTGQLAGYARTVLRSDTEDGRFLALGVLDALDPAAAAPCVPDLLTALRNACEAAEARGAALATWPELSLVGTLGRIGPPAAAAVPLLTTLTRDSRRHPGHVALALARITGDRAPLETYLRTHPPEGRRPTADHSALFQWLLDHGGLDPEQSARLRGAVLGRGGAMQVRGSLVLWRNEGPPVAAELLAVLPDYLGDDLYGPVAMTTLAAMGPHARPALPHLRALIDRRTRLPLHAGSEDADLRADEQLLEAAERTVAALTGGDGP</sequence>
<accession>A0ABY6PE38</accession>
<gene>
    <name evidence="2" type="ORF">OJ254_19980</name>
</gene>
<evidence type="ECO:0008006" key="4">
    <source>
        <dbReference type="Google" id="ProtNLM"/>
    </source>
</evidence>
<dbReference type="InterPro" id="IPR016024">
    <property type="entry name" value="ARM-type_fold"/>
</dbReference>
<dbReference type="RefSeq" id="WP_265363421.1">
    <property type="nucleotide sequence ID" value="NZ_CP110636.1"/>
</dbReference>
<evidence type="ECO:0000313" key="2">
    <source>
        <dbReference type="EMBL" id="UZJ32138.1"/>
    </source>
</evidence>
<reference evidence="2" key="1">
    <citation type="submission" date="2022-11" db="EMBL/GenBank/DDBJ databases">
        <title>Identification and genomic analyses of a novel endophytic actinobacterium Streptomyces endophytica sp. nov. with potential for biocontrol of Yam anthracnose.</title>
        <authorList>
            <person name="Huang X."/>
        </authorList>
    </citation>
    <scope>NUCLEOTIDE SEQUENCE</scope>
    <source>
        <strain evidence="2">HNM0140</strain>
    </source>
</reference>
<protein>
    <recommendedName>
        <fullName evidence="4">HEAT repeat domain-containing protein</fullName>
    </recommendedName>
</protein>